<accession>A0ABN6MER4</accession>
<sequence>MQQLLTDIPLEDSVSVTGPDAKGAWSCSFFAFNTEILLQTYPGDLAESVLRRGFAAAIERCRTFERLLSRHLAGSDIVRINESAGEAVPVERDTYRVLASSLFYCEASGGVFDITMGAVCRLWNFADETLPEPDELERALAHVDWHALVIAEDETGFWAQLKDPAASIDVGGTAKGFIADDLCDLLREQGFSNAIINLGGNVMTFGSKPDGKLWTIGVRNPAAPSTLIGAVPIAQGSVVTSGLYERCFTKNGIRYHHILDPKTGYPVQTDIAGASIVSERSLDGDGYSTTVFALGSADALDFVERTCGIEALLVLDDGSIVRSSGLEGFIEL</sequence>
<evidence type="ECO:0000256" key="2">
    <source>
        <dbReference type="ARBA" id="ARBA00011955"/>
    </source>
</evidence>
<comment type="catalytic activity">
    <reaction evidence="10 11">
        <text>L-threonyl-[protein] + FAD = FMN-L-threonyl-[protein] + AMP + H(+)</text>
        <dbReference type="Rhea" id="RHEA:36847"/>
        <dbReference type="Rhea" id="RHEA-COMP:11060"/>
        <dbReference type="Rhea" id="RHEA-COMP:11061"/>
        <dbReference type="ChEBI" id="CHEBI:15378"/>
        <dbReference type="ChEBI" id="CHEBI:30013"/>
        <dbReference type="ChEBI" id="CHEBI:57692"/>
        <dbReference type="ChEBI" id="CHEBI:74257"/>
        <dbReference type="ChEBI" id="CHEBI:456215"/>
        <dbReference type="EC" id="2.7.1.180"/>
    </reaction>
</comment>
<protein>
    <recommendedName>
        <fullName evidence="3 11">FAD:protein FMN transferase</fullName>
        <ecNumber evidence="2 11">2.7.1.180</ecNumber>
    </recommendedName>
    <alternativeName>
        <fullName evidence="9 11">Flavin transferase</fullName>
    </alternativeName>
</protein>
<dbReference type="PIRSF" id="PIRSF006268">
    <property type="entry name" value="ApbE"/>
    <property type="match status" value="1"/>
</dbReference>
<dbReference type="RefSeq" id="WP_244412456.1">
    <property type="nucleotide sequence ID" value="NZ_AP025564.1"/>
</dbReference>
<keyword evidence="8 11" id="KW-0460">Magnesium</keyword>
<keyword evidence="7 11" id="KW-0274">FAD</keyword>
<evidence type="ECO:0000256" key="4">
    <source>
        <dbReference type="ARBA" id="ARBA00022630"/>
    </source>
</evidence>
<evidence type="ECO:0000256" key="7">
    <source>
        <dbReference type="ARBA" id="ARBA00022827"/>
    </source>
</evidence>
<dbReference type="EMBL" id="AP025564">
    <property type="protein sequence ID" value="BDE96159.1"/>
    <property type="molecule type" value="Genomic_DNA"/>
</dbReference>
<keyword evidence="5 11" id="KW-0808">Transferase</keyword>
<comment type="similarity">
    <text evidence="11">Belongs to the ApbE family.</text>
</comment>
<organism evidence="12 13">
    <name type="scientific">Raoultibacter timonensis</name>
    <dbReference type="NCBI Taxonomy" id="1907662"/>
    <lineage>
        <taxon>Bacteria</taxon>
        <taxon>Bacillati</taxon>
        <taxon>Actinomycetota</taxon>
        <taxon>Coriobacteriia</taxon>
        <taxon>Eggerthellales</taxon>
        <taxon>Eggerthellaceae</taxon>
        <taxon>Raoultibacter</taxon>
    </lineage>
</organism>
<evidence type="ECO:0000313" key="12">
    <source>
        <dbReference type="EMBL" id="BDE96159.1"/>
    </source>
</evidence>
<dbReference type="InterPro" id="IPR024932">
    <property type="entry name" value="ApbE"/>
</dbReference>
<evidence type="ECO:0000256" key="8">
    <source>
        <dbReference type="ARBA" id="ARBA00022842"/>
    </source>
</evidence>
<comment type="cofactor">
    <cofactor evidence="1">
        <name>Mg(2+)</name>
        <dbReference type="ChEBI" id="CHEBI:18420"/>
    </cofactor>
</comment>
<evidence type="ECO:0000256" key="6">
    <source>
        <dbReference type="ARBA" id="ARBA00022723"/>
    </source>
</evidence>
<dbReference type="Gene3D" id="3.10.520.10">
    <property type="entry name" value="ApbE-like domains"/>
    <property type="match status" value="1"/>
</dbReference>
<evidence type="ECO:0000256" key="10">
    <source>
        <dbReference type="ARBA" id="ARBA00048540"/>
    </source>
</evidence>
<dbReference type="GO" id="GO:0016740">
    <property type="term" value="F:transferase activity"/>
    <property type="evidence" value="ECO:0007669"/>
    <property type="project" value="UniProtKB-KW"/>
</dbReference>
<dbReference type="SUPFAM" id="SSF143631">
    <property type="entry name" value="ApbE-like"/>
    <property type="match status" value="1"/>
</dbReference>
<evidence type="ECO:0000313" key="13">
    <source>
        <dbReference type="Proteomes" id="UP001320544"/>
    </source>
</evidence>
<evidence type="ECO:0000256" key="11">
    <source>
        <dbReference type="PIRNR" id="PIRNR006268"/>
    </source>
</evidence>
<proteinExistence type="inferred from homology"/>
<evidence type="ECO:0000256" key="3">
    <source>
        <dbReference type="ARBA" id="ARBA00016337"/>
    </source>
</evidence>
<keyword evidence="4 11" id="KW-0285">Flavoprotein</keyword>
<gene>
    <name evidence="12" type="ORF">CE91St30_14920</name>
</gene>
<evidence type="ECO:0000256" key="9">
    <source>
        <dbReference type="ARBA" id="ARBA00031306"/>
    </source>
</evidence>
<keyword evidence="6 11" id="KW-0479">Metal-binding</keyword>
<dbReference type="PANTHER" id="PTHR30040">
    <property type="entry name" value="THIAMINE BIOSYNTHESIS LIPOPROTEIN APBE"/>
    <property type="match status" value="1"/>
</dbReference>
<name>A0ABN6MER4_9ACTN</name>
<reference evidence="12 13" key="1">
    <citation type="submission" date="2022-01" db="EMBL/GenBank/DDBJ databases">
        <title>Novel bile acid biosynthetic pathways are enriched in the microbiome of centenarians.</title>
        <authorList>
            <person name="Sato Y."/>
            <person name="Atarashi K."/>
            <person name="Plichta R.D."/>
            <person name="Arai Y."/>
            <person name="Sasajima S."/>
            <person name="Kearney M.S."/>
            <person name="Suda W."/>
            <person name="Takeshita K."/>
            <person name="Sasaki T."/>
            <person name="Okamoto S."/>
            <person name="Skelly N.A."/>
            <person name="Okamura Y."/>
            <person name="Vlamakis H."/>
            <person name="Li Y."/>
            <person name="Tanoue T."/>
            <person name="Takei H."/>
            <person name="Nittono H."/>
            <person name="Narushima S."/>
            <person name="Irie J."/>
            <person name="Itoh H."/>
            <person name="Moriya K."/>
            <person name="Sugiura Y."/>
            <person name="Suematsu M."/>
            <person name="Moritoki N."/>
            <person name="Shibata S."/>
            <person name="Littman R.D."/>
            <person name="Fischbach A.M."/>
            <person name="Uwamino Y."/>
            <person name="Inoue T."/>
            <person name="Honda A."/>
            <person name="Hattori M."/>
            <person name="Murai T."/>
            <person name="Xavier J.R."/>
            <person name="Hirose N."/>
            <person name="Honda K."/>
        </authorList>
    </citation>
    <scope>NUCLEOTIDE SEQUENCE [LARGE SCALE GENOMIC DNA]</scope>
    <source>
        <strain evidence="12 13">CE91-St30</strain>
    </source>
</reference>
<dbReference type="Proteomes" id="UP001320544">
    <property type="component" value="Chromosome"/>
</dbReference>
<evidence type="ECO:0000256" key="1">
    <source>
        <dbReference type="ARBA" id="ARBA00001946"/>
    </source>
</evidence>
<dbReference type="Pfam" id="PF02424">
    <property type="entry name" value="ApbE"/>
    <property type="match status" value="1"/>
</dbReference>
<dbReference type="EC" id="2.7.1.180" evidence="2 11"/>
<keyword evidence="13" id="KW-1185">Reference proteome</keyword>
<evidence type="ECO:0000256" key="5">
    <source>
        <dbReference type="ARBA" id="ARBA00022679"/>
    </source>
</evidence>
<dbReference type="PANTHER" id="PTHR30040:SF2">
    <property type="entry name" value="FAD:PROTEIN FMN TRANSFERASE"/>
    <property type="match status" value="1"/>
</dbReference>
<dbReference type="InterPro" id="IPR003374">
    <property type="entry name" value="ApbE-like_sf"/>
</dbReference>